<dbReference type="InterPro" id="IPR043128">
    <property type="entry name" value="Rev_trsase/Diguanyl_cyclase"/>
</dbReference>
<dbReference type="Proteomes" id="UP000000417">
    <property type="component" value="Chromosome"/>
</dbReference>
<evidence type="ECO:0000313" key="3">
    <source>
        <dbReference type="EMBL" id="BAD39551.1"/>
    </source>
</evidence>
<dbReference type="KEGG" id="sth:STH566"/>
<dbReference type="STRING" id="292459.STH566"/>
<dbReference type="Pfam" id="PF00990">
    <property type="entry name" value="GGDEF"/>
    <property type="match status" value="1"/>
</dbReference>
<dbReference type="GO" id="GO:0005886">
    <property type="term" value="C:plasma membrane"/>
    <property type="evidence" value="ECO:0007669"/>
    <property type="project" value="TreeGrafter"/>
</dbReference>
<reference evidence="3 4" key="1">
    <citation type="journal article" date="2004" name="Nucleic Acids Res.">
        <title>Genome sequence of Symbiobacterium thermophilum, an uncultivable bacterium that depends on microbial commensalism.</title>
        <authorList>
            <person name="Ueda K."/>
            <person name="Yamashita A."/>
            <person name="Ishikawa J."/>
            <person name="Shimada M."/>
            <person name="Watsuji T."/>
            <person name="Morimura K."/>
            <person name="Ikeda H."/>
            <person name="Hattori M."/>
            <person name="Beppu T."/>
        </authorList>
    </citation>
    <scope>NUCLEOTIDE SEQUENCE [LARGE SCALE GENOMIC DNA]</scope>
    <source>
        <strain evidence="4">T / IAM 14863</strain>
    </source>
</reference>
<dbReference type="GO" id="GO:0052621">
    <property type="term" value="F:diguanylate cyclase activity"/>
    <property type="evidence" value="ECO:0007669"/>
    <property type="project" value="TreeGrafter"/>
</dbReference>
<dbReference type="SUPFAM" id="SSF55073">
    <property type="entry name" value="Nucleotide cyclase"/>
    <property type="match status" value="1"/>
</dbReference>
<dbReference type="InterPro" id="IPR050469">
    <property type="entry name" value="Diguanylate_Cyclase"/>
</dbReference>
<feature type="transmembrane region" description="Helical" evidence="1">
    <location>
        <begin position="93"/>
        <end position="109"/>
    </location>
</feature>
<feature type="transmembrane region" description="Helical" evidence="1">
    <location>
        <begin position="176"/>
        <end position="197"/>
    </location>
</feature>
<keyword evidence="1" id="KW-0812">Transmembrane</keyword>
<evidence type="ECO:0000259" key="2">
    <source>
        <dbReference type="PROSITE" id="PS50887"/>
    </source>
</evidence>
<feature type="transmembrane region" description="Helical" evidence="1">
    <location>
        <begin position="145"/>
        <end position="164"/>
    </location>
</feature>
<dbReference type="AlphaFoldDB" id="Q67RZ2"/>
<protein>
    <submittedName>
        <fullName evidence="3">Putative sensory box/GGDEF domain protein</fullName>
    </submittedName>
</protein>
<dbReference type="HOGENOM" id="CLU_000445_11_1_9"/>
<dbReference type="GO" id="GO:1902201">
    <property type="term" value="P:negative regulation of bacterial-type flagellum-dependent cell motility"/>
    <property type="evidence" value="ECO:0007669"/>
    <property type="project" value="TreeGrafter"/>
</dbReference>
<dbReference type="Gene3D" id="3.30.70.270">
    <property type="match status" value="1"/>
</dbReference>
<feature type="transmembrane region" description="Helical" evidence="1">
    <location>
        <begin position="61"/>
        <end position="81"/>
    </location>
</feature>
<dbReference type="NCBIfam" id="TIGR00254">
    <property type="entry name" value="GGDEF"/>
    <property type="match status" value="1"/>
</dbReference>
<feature type="domain" description="GGDEF" evidence="2">
    <location>
        <begin position="247"/>
        <end position="375"/>
    </location>
</feature>
<dbReference type="SMART" id="SM00267">
    <property type="entry name" value="GGDEF"/>
    <property type="match status" value="1"/>
</dbReference>
<organism evidence="3 4">
    <name type="scientific">Symbiobacterium thermophilum (strain DSM 24528 / JCM 14929 / IAM 14863 / T)</name>
    <dbReference type="NCBI Taxonomy" id="292459"/>
    <lineage>
        <taxon>Bacteria</taxon>
        <taxon>Bacillati</taxon>
        <taxon>Bacillota</taxon>
        <taxon>Clostridia</taxon>
        <taxon>Eubacteriales</taxon>
        <taxon>Symbiobacteriaceae</taxon>
        <taxon>Symbiobacterium</taxon>
    </lineage>
</organism>
<name>Q67RZ2_SYMTH</name>
<keyword evidence="1" id="KW-1133">Transmembrane helix</keyword>
<evidence type="ECO:0000256" key="1">
    <source>
        <dbReference type="SAM" id="Phobius"/>
    </source>
</evidence>
<dbReference type="FunFam" id="3.30.70.270:FF:000001">
    <property type="entry name" value="Diguanylate cyclase domain protein"/>
    <property type="match status" value="1"/>
</dbReference>
<dbReference type="PROSITE" id="PS50887">
    <property type="entry name" value="GGDEF"/>
    <property type="match status" value="1"/>
</dbReference>
<dbReference type="InterPro" id="IPR029787">
    <property type="entry name" value="Nucleotide_cyclase"/>
</dbReference>
<dbReference type="CDD" id="cd01949">
    <property type="entry name" value="GGDEF"/>
    <property type="match status" value="1"/>
</dbReference>
<dbReference type="EMBL" id="AP006840">
    <property type="protein sequence ID" value="BAD39551.1"/>
    <property type="molecule type" value="Genomic_DNA"/>
</dbReference>
<dbReference type="eggNOG" id="COG3706">
    <property type="taxonomic scope" value="Bacteria"/>
</dbReference>
<keyword evidence="1" id="KW-0472">Membrane</keyword>
<dbReference type="GO" id="GO:0043709">
    <property type="term" value="P:cell adhesion involved in single-species biofilm formation"/>
    <property type="evidence" value="ECO:0007669"/>
    <property type="project" value="TreeGrafter"/>
</dbReference>
<dbReference type="PANTHER" id="PTHR45138">
    <property type="entry name" value="REGULATORY COMPONENTS OF SENSORY TRANSDUCTION SYSTEM"/>
    <property type="match status" value="1"/>
</dbReference>
<dbReference type="PANTHER" id="PTHR45138:SF9">
    <property type="entry name" value="DIGUANYLATE CYCLASE DGCM-RELATED"/>
    <property type="match status" value="1"/>
</dbReference>
<feature type="transmembrane region" description="Helical" evidence="1">
    <location>
        <begin position="121"/>
        <end position="138"/>
    </location>
</feature>
<accession>Q67RZ2</accession>
<feature type="transmembrane region" description="Helical" evidence="1">
    <location>
        <begin position="36"/>
        <end position="55"/>
    </location>
</feature>
<gene>
    <name evidence="3" type="ordered locus">STH566</name>
</gene>
<keyword evidence="4" id="KW-1185">Reference proteome</keyword>
<evidence type="ECO:0000313" key="4">
    <source>
        <dbReference type="Proteomes" id="UP000000417"/>
    </source>
</evidence>
<proteinExistence type="predicted"/>
<sequence>MGWALVPASFVVFSPWGEGSETVARNGPLEQQKRRLLLVALPIASAAALFEWALLRRSGQAPSPLLLAGAAFALLLALLLWRRRRSLRFVETVLTAGIAVGLFVFLYLGLFSADSLSLERFARLSPWVSVALAGLLVISGTRRSVWIGTAVYLGLLALGLVRLFRAGPQPTREALFGPLAHFYLANAVLLWLMHAWSELQRQYARTRQIARSMASLAHTDPLLGIPNRRQMELLIEQEIRCAEEGGQPATMIMFDVDRFKQINDMYGHEAGDAALRAVATTVRQALRATDHVGRWGGDEFIILVRVNETAQAYQLAQRVGEAVHQKLSEHFPIVTISLGVAPYRPGDTVSSWVSRADAAMYRAKESGRNRVVVGS</sequence>
<dbReference type="InterPro" id="IPR000160">
    <property type="entry name" value="GGDEF_dom"/>
</dbReference>